<keyword evidence="4" id="KW-1185">Reference proteome</keyword>
<dbReference type="STRING" id="419479.SAMN04488563_0240"/>
<dbReference type="GO" id="GO:0030246">
    <property type="term" value="F:carbohydrate binding"/>
    <property type="evidence" value="ECO:0007669"/>
    <property type="project" value="InterPro"/>
</dbReference>
<sequence length="1159" mass="123631">MTLTLATPGVELPAFQPGPLDAAGGWRDHRVELPFAVAEAAGSVLRLEFDAGHGPCPDLLVELDGRRGFFHPAVVRDDRAEVYRHGPIAGSCVLEIALPAAWLAPGDHVLALTTTLDAAAATGPVDVPADALGGRHREQFGHHFGSGITWRSLTLAPSATAAGPAPVRPSAGARLFSTPLYPLAGGQLAELTVDVPAGASWPSAATVVVGGESQTLQLAREGREFGQVRVRFPITELTAPTSAAVTIDDAAPTTFTLAPQRKWTVHLIPHVHLDVGYTDVQGKVLELHSRNLDRALDALDRDDAFAFSVDGSLVVGQYLATRSEKRSQRVLDALRSGRLSVNAFHSLFLSGVASLEEVYRAAYLAARLRDEYGVPVGYANLTDVPSYSAAVPSMLTALGIDAFVGIENHHRGGNADSDLQHLASPVQWEGVDGSRVLTHFSDTYSQLRFMAGDPQTVAGGAHALVRLLDRYERADYLPHDLAVIGTHADNEDLADGDAAFAARWNAVFAWPRVAVSTMAGYLDAVRPLADRLPVWRGDGGSYWEDGVGTGAVVIAEHRRAQVALPTAEALAALVARADDTYRPNRAALDAAWDGVLFGSEHTWTWSHANAHPHGEQVGDQLDWKRHQVHSGYRTAVDETRRAFSQLGELVSTAGPTVLAYNPLGWARDVEIEVEAPAGTPFLLDGAELATEVLEDCNGLLRYRLTVPDVPPFGYRTVPLGAARTLAPGEEGGAAGGGSSAGGSSAGGSSVAGDGGWAPVPPSLETSRWQVEFDPATGSVTTLTHQRTGRSLLDDAAPWRLGQVLYVLNGPAALTRGYDPHELIHSGTPHVHPPAPRSTLSGRRPVADRPELTVTAATMRPVGLRRTHDGWRLRTVGSAPSLPSIEADVLLRDDSDRVDVTVRLTKERELAKESVYIAFPFAADAPRFRYDRQQGWINPATDHAPGACHEWFTTQYGVVVESAPGGPAVAWTSADAPLFTAGDIVRGAWPERFEPASGSVLSWVMNNYWPTNTPPEQDGELTLRYAFTPLPSFDPVAAGRFGREVRVPAAVSEVTRLDKFGTDPRPLPAGGASLLDLGLPGWVHATVAEARDRDGLLLRLQDLSGDGGTVRLPVAGRVVRCHADEREAGPVPVDDSGAAVVQLRPWQVVSVLVRGGEGGR</sequence>
<dbReference type="SUPFAM" id="SSF88713">
    <property type="entry name" value="Glycoside hydrolase/deacetylase"/>
    <property type="match status" value="1"/>
</dbReference>
<reference evidence="4" key="1">
    <citation type="submission" date="2016-10" db="EMBL/GenBank/DDBJ databases">
        <authorList>
            <person name="Varghese N."/>
            <person name="Submissions S."/>
        </authorList>
    </citation>
    <scope>NUCLEOTIDE SEQUENCE [LARGE SCALE GENOMIC DNA]</scope>
    <source>
        <strain evidence="4">DSM 45079</strain>
    </source>
</reference>
<dbReference type="RefSeq" id="WP_052763108.1">
    <property type="nucleotide sequence ID" value="NZ_LBMC01000064.1"/>
</dbReference>
<gene>
    <name evidence="3" type="ORF">SAMN04488563_0240</name>
</gene>
<organism evidence="3 4">
    <name type="scientific">Jiangella alkaliphila</name>
    <dbReference type="NCBI Taxonomy" id="419479"/>
    <lineage>
        <taxon>Bacteria</taxon>
        <taxon>Bacillati</taxon>
        <taxon>Actinomycetota</taxon>
        <taxon>Actinomycetes</taxon>
        <taxon>Jiangellales</taxon>
        <taxon>Jiangellaceae</taxon>
        <taxon>Jiangella</taxon>
    </lineage>
</organism>
<evidence type="ECO:0000313" key="3">
    <source>
        <dbReference type="EMBL" id="SDU13462.1"/>
    </source>
</evidence>
<name>A0A1H2G1J1_9ACTN</name>
<keyword evidence="3" id="KW-0378">Hydrolase</keyword>
<dbReference type="GO" id="GO:0004559">
    <property type="term" value="F:alpha-mannosidase activity"/>
    <property type="evidence" value="ECO:0007669"/>
    <property type="project" value="InterPro"/>
</dbReference>
<dbReference type="InterPro" id="IPR011330">
    <property type="entry name" value="Glyco_hydro/deAcase_b/a-brl"/>
</dbReference>
<evidence type="ECO:0000313" key="4">
    <source>
        <dbReference type="Proteomes" id="UP000182977"/>
    </source>
</evidence>
<accession>A0A1H2G1J1</accession>
<dbReference type="InterPro" id="IPR027291">
    <property type="entry name" value="Glyco_hydro_38_N_sf"/>
</dbReference>
<dbReference type="InterPro" id="IPR000602">
    <property type="entry name" value="Glyco_hydro_38_N"/>
</dbReference>
<dbReference type="Gene3D" id="3.20.110.10">
    <property type="entry name" value="Glycoside hydrolase 38, N terminal domain"/>
    <property type="match status" value="1"/>
</dbReference>
<dbReference type="SUPFAM" id="SSF74650">
    <property type="entry name" value="Galactose mutarotase-like"/>
    <property type="match status" value="1"/>
</dbReference>
<proteinExistence type="predicted"/>
<evidence type="ECO:0000256" key="1">
    <source>
        <dbReference type="SAM" id="MobiDB-lite"/>
    </source>
</evidence>
<dbReference type="OrthoDB" id="237949at2"/>
<evidence type="ECO:0000259" key="2">
    <source>
        <dbReference type="Pfam" id="PF01074"/>
    </source>
</evidence>
<protein>
    <submittedName>
        <fullName evidence="3">Glycosyl hydrolases family 38 C-terminal domain-containing protein</fullName>
    </submittedName>
</protein>
<dbReference type="AlphaFoldDB" id="A0A1H2G1J1"/>
<feature type="domain" description="Glycoside hydrolase family 38 N-terminal" evidence="2">
    <location>
        <begin position="264"/>
        <end position="536"/>
    </location>
</feature>
<dbReference type="PANTHER" id="PTHR46017:SF1">
    <property type="entry name" value="ALPHA-MANNOSIDASE 2C1"/>
    <property type="match status" value="1"/>
</dbReference>
<feature type="compositionally biased region" description="Gly residues" evidence="1">
    <location>
        <begin position="729"/>
        <end position="745"/>
    </location>
</feature>
<feature type="region of interest" description="Disordered" evidence="1">
    <location>
        <begin position="728"/>
        <end position="762"/>
    </location>
</feature>
<dbReference type="EMBL" id="LT629791">
    <property type="protein sequence ID" value="SDU13462.1"/>
    <property type="molecule type" value="Genomic_DNA"/>
</dbReference>
<dbReference type="InterPro" id="IPR011013">
    <property type="entry name" value="Gal_mutarotase_sf_dom"/>
</dbReference>
<dbReference type="Proteomes" id="UP000182977">
    <property type="component" value="Chromosome I"/>
</dbReference>
<dbReference type="Pfam" id="PF01074">
    <property type="entry name" value="Glyco_hydro_38N"/>
    <property type="match status" value="1"/>
</dbReference>
<dbReference type="GO" id="GO:0009313">
    <property type="term" value="P:oligosaccharide catabolic process"/>
    <property type="evidence" value="ECO:0007669"/>
    <property type="project" value="TreeGrafter"/>
</dbReference>
<dbReference type="GO" id="GO:0006013">
    <property type="term" value="P:mannose metabolic process"/>
    <property type="evidence" value="ECO:0007669"/>
    <property type="project" value="InterPro"/>
</dbReference>
<dbReference type="PANTHER" id="PTHR46017">
    <property type="entry name" value="ALPHA-MANNOSIDASE 2C1"/>
    <property type="match status" value="1"/>
</dbReference>